<reference evidence="3" key="1">
    <citation type="submission" date="2015-07" db="EMBL/GenBank/DDBJ databases">
        <title>Whole genome sequence of an Ensifer adhaerens strain isolated from a cave pool in the Wind Cave National Park.</title>
        <authorList>
            <person name="Eng W.W.H."/>
            <person name="Gan H.M."/>
            <person name="Barton H.A."/>
            <person name="Savka M.A."/>
        </authorList>
    </citation>
    <scope>NUCLEOTIDE SEQUENCE [LARGE SCALE GENOMIC DNA]</scope>
    <source>
        <strain evidence="3">SD006</strain>
    </source>
</reference>
<evidence type="ECO:0000313" key="2">
    <source>
        <dbReference type="EMBL" id="KOF22352.1"/>
    </source>
</evidence>
<dbReference type="EMBL" id="LGAP01000001">
    <property type="protein sequence ID" value="KOF22352.1"/>
    <property type="molecule type" value="Genomic_DNA"/>
</dbReference>
<accession>A0A0L8C5X3</accession>
<dbReference type="AlphaFoldDB" id="A0A0L8C5X3"/>
<feature type="coiled-coil region" evidence="1">
    <location>
        <begin position="37"/>
        <end position="64"/>
    </location>
</feature>
<proteinExistence type="predicted"/>
<gene>
    <name evidence="2" type="ORF">AC244_02080</name>
</gene>
<sequence>MCDQKAIMSSEGFETFMAILPDSFKAFRYQTGIDRVCDAYRASADKMNEALSQAKQAYAQYDQAGVDDSEYDEDGILLGSTAHSLAQAEMDAILAVSVVREAFVTSAFHYWERSARAWTGLHGRRDHFGILSTESAKKYPLSPQLDNLNRLNNLLKHNSHRIDPTLVDARPDYFASPFPSANNTSPQRLRLRLLHEHVEEAFDIVRASGPTY</sequence>
<protein>
    <submittedName>
        <fullName evidence="2">Uncharacterized protein</fullName>
    </submittedName>
</protein>
<comment type="caution">
    <text evidence="2">The sequence shown here is derived from an EMBL/GenBank/DDBJ whole genome shotgun (WGS) entry which is preliminary data.</text>
</comment>
<evidence type="ECO:0000313" key="3">
    <source>
        <dbReference type="Proteomes" id="UP000037425"/>
    </source>
</evidence>
<organism evidence="2 3">
    <name type="scientific">Ensifer adhaerens</name>
    <name type="common">Sinorhizobium morelense</name>
    <dbReference type="NCBI Taxonomy" id="106592"/>
    <lineage>
        <taxon>Bacteria</taxon>
        <taxon>Pseudomonadati</taxon>
        <taxon>Pseudomonadota</taxon>
        <taxon>Alphaproteobacteria</taxon>
        <taxon>Hyphomicrobiales</taxon>
        <taxon>Rhizobiaceae</taxon>
        <taxon>Sinorhizobium/Ensifer group</taxon>
        <taxon>Ensifer</taxon>
    </lineage>
</organism>
<evidence type="ECO:0000256" key="1">
    <source>
        <dbReference type="SAM" id="Coils"/>
    </source>
</evidence>
<dbReference type="Proteomes" id="UP000037425">
    <property type="component" value="Unassembled WGS sequence"/>
</dbReference>
<dbReference type="PATRIC" id="fig|106592.7.peg.443"/>
<name>A0A0L8C5X3_ENSAD</name>
<keyword evidence="1" id="KW-0175">Coiled coil</keyword>